<keyword evidence="3" id="KW-1185">Reference proteome</keyword>
<dbReference type="AlphaFoldDB" id="A0ABD3PNR8"/>
<feature type="compositionally biased region" description="Basic and acidic residues" evidence="1">
    <location>
        <begin position="86"/>
        <end position="96"/>
    </location>
</feature>
<sequence>MASLPFPTSGKKAAFTHLLALFAGVVIGKSIDADKLEAYRSSSNDGALARIRRRSKSFLVSVIVLGLIVKTFRMAIGDGGGGGDAGNHDVGRSDAR</sequence>
<dbReference type="EMBL" id="JALLAZ020000668">
    <property type="protein sequence ID" value="KAL3789820.1"/>
    <property type="molecule type" value="Genomic_DNA"/>
</dbReference>
<evidence type="ECO:0000313" key="3">
    <source>
        <dbReference type="Proteomes" id="UP001530315"/>
    </source>
</evidence>
<evidence type="ECO:0000313" key="2">
    <source>
        <dbReference type="EMBL" id="KAL3789820.1"/>
    </source>
</evidence>
<gene>
    <name evidence="2" type="ORF">ACHAW5_011243</name>
</gene>
<proteinExistence type="predicted"/>
<accession>A0ABD3PNR8</accession>
<dbReference type="Proteomes" id="UP001530315">
    <property type="component" value="Unassembled WGS sequence"/>
</dbReference>
<organism evidence="2 3">
    <name type="scientific">Stephanodiscus triporus</name>
    <dbReference type="NCBI Taxonomy" id="2934178"/>
    <lineage>
        <taxon>Eukaryota</taxon>
        <taxon>Sar</taxon>
        <taxon>Stramenopiles</taxon>
        <taxon>Ochrophyta</taxon>
        <taxon>Bacillariophyta</taxon>
        <taxon>Coscinodiscophyceae</taxon>
        <taxon>Thalassiosirophycidae</taxon>
        <taxon>Stephanodiscales</taxon>
        <taxon>Stephanodiscaceae</taxon>
        <taxon>Stephanodiscus</taxon>
    </lineage>
</organism>
<name>A0ABD3PNR8_9STRA</name>
<evidence type="ECO:0000256" key="1">
    <source>
        <dbReference type="SAM" id="MobiDB-lite"/>
    </source>
</evidence>
<feature type="region of interest" description="Disordered" evidence="1">
    <location>
        <begin position="76"/>
        <end position="96"/>
    </location>
</feature>
<reference evidence="2 3" key="1">
    <citation type="submission" date="2024-10" db="EMBL/GenBank/DDBJ databases">
        <title>Updated reference genomes for cyclostephanoid diatoms.</title>
        <authorList>
            <person name="Roberts W.R."/>
            <person name="Alverson A.J."/>
        </authorList>
    </citation>
    <scope>NUCLEOTIDE SEQUENCE [LARGE SCALE GENOMIC DNA]</scope>
    <source>
        <strain evidence="2 3">AJA276-08</strain>
    </source>
</reference>
<protein>
    <submittedName>
        <fullName evidence="2">Uncharacterized protein</fullName>
    </submittedName>
</protein>
<comment type="caution">
    <text evidence="2">The sequence shown here is derived from an EMBL/GenBank/DDBJ whole genome shotgun (WGS) entry which is preliminary data.</text>
</comment>